<evidence type="ECO:0000256" key="1">
    <source>
        <dbReference type="SAM" id="MobiDB-lite"/>
    </source>
</evidence>
<name>A0AB34KPZ8_9PEZI</name>
<dbReference type="Gene3D" id="1.25.40.10">
    <property type="entry name" value="Tetratricopeptide repeat domain"/>
    <property type="match status" value="1"/>
</dbReference>
<reference evidence="3 4" key="1">
    <citation type="journal article" date="2020" name="Microbiol. Resour. Announc.">
        <title>Draft Genome Sequence of a Cladosporium Species Isolated from the Mesophotic Ascidian Didemnum maculosum.</title>
        <authorList>
            <person name="Gioti A."/>
            <person name="Siaperas R."/>
            <person name="Nikolaivits E."/>
            <person name="Le Goff G."/>
            <person name="Ouazzani J."/>
            <person name="Kotoulas G."/>
            <person name="Topakas E."/>
        </authorList>
    </citation>
    <scope>NUCLEOTIDE SEQUENCE [LARGE SCALE GENOMIC DNA]</scope>
    <source>
        <strain evidence="3 4">TM138-S3</strain>
    </source>
</reference>
<comment type="caution">
    <text evidence="3">The sequence shown here is derived from an EMBL/GenBank/DDBJ whole genome shotgun (WGS) entry which is preliminary data.</text>
</comment>
<dbReference type="InterPro" id="IPR019734">
    <property type="entry name" value="TPR_rpt"/>
</dbReference>
<dbReference type="GeneID" id="96007947"/>
<dbReference type="PANTHER" id="PTHR28142">
    <property type="entry name" value="MITOCHONDRIAL INNER MEMBRANE I-AAA PROTEASE SUPERCOMPLEX SUBUNIT MGR3-RELATED"/>
    <property type="match status" value="1"/>
</dbReference>
<dbReference type="RefSeq" id="XP_069228260.1">
    <property type="nucleotide sequence ID" value="XM_069375109.1"/>
</dbReference>
<gene>
    <name evidence="3" type="ORF">WHR41_06504</name>
</gene>
<feature type="region of interest" description="Disordered" evidence="1">
    <location>
        <begin position="322"/>
        <end position="347"/>
    </location>
</feature>
<dbReference type="InterPro" id="IPR011990">
    <property type="entry name" value="TPR-like_helical_dom_sf"/>
</dbReference>
<keyword evidence="2" id="KW-1133">Transmembrane helix</keyword>
<evidence type="ECO:0008006" key="5">
    <source>
        <dbReference type="Google" id="ProtNLM"/>
    </source>
</evidence>
<sequence length="436" mass="48880">MSAFRTPFARLLQQASSRSTQSRCLHTFRTRPSPFRQNIRGSRFQGANQYRRNASSFGGKAKALFWEYPVSVSLASIAIIFGAFTVVYANYVYQNYIIAAFHKYPEPVAVKLRRALYYTNQDLQPKEALKYYRQALQVAEEIGMDPFSDEIMGVKIQVAAMLENIQQFTKAIQVLEILRRDSLQWIEQLGGLEQNKHKRTRVLQKCVAISIKLGELYSQPVIYNRDVAEARLAWAVETILRERQRRDTLKVNEEEEGAWLSDSEIGAAMETLAHTYESRDQHHLATPLFLQALSLHGASTCHSVILMNNLATSLAQQSPRAAKAAQEYAQSQTLSAPEDAPPRPPVTRETMLENAQTWAQKAIDVAAGIKPPARDEECDMGCAVALHNLGEFAEMRGDVAEARRKYGEAVSLAKALGFAEGVENGEARLKELKAKA</sequence>
<dbReference type="SUPFAM" id="SSF48452">
    <property type="entry name" value="TPR-like"/>
    <property type="match status" value="1"/>
</dbReference>
<dbReference type="GO" id="GO:0031942">
    <property type="term" value="C:i-AAA complex"/>
    <property type="evidence" value="ECO:0007669"/>
    <property type="project" value="TreeGrafter"/>
</dbReference>
<protein>
    <recommendedName>
        <fullName evidence="5">TPR domain-containing protein</fullName>
    </recommendedName>
</protein>
<keyword evidence="2" id="KW-0812">Transmembrane</keyword>
<dbReference type="InterPro" id="IPR040201">
    <property type="entry name" value="Mrg3-like"/>
</dbReference>
<dbReference type="GO" id="GO:0051787">
    <property type="term" value="F:misfolded protein binding"/>
    <property type="evidence" value="ECO:0007669"/>
    <property type="project" value="TreeGrafter"/>
</dbReference>
<dbReference type="Proteomes" id="UP000803884">
    <property type="component" value="Unassembled WGS sequence"/>
</dbReference>
<dbReference type="SMART" id="SM00028">
    <property type="entry name" value="TPR"/>
    <property type="match status" value="3"/>
</dbReference>
<evidence type="ECO:0000313" key="4">
    <source>
        <dbReference type="Proteomes" id="UP000803884"/>
    </source>
</evidence>
<accession>A0AB34KPZ8</accession>
<organism evidence="3 4">
    <name type="scientific">Cladosporium halotolerans</name>
    <dbReference type="NCBI Taxonomy" id="1052096"/>
    <lineage>
        <taxon>Eukaryota</taxon>
        <taxon>Fungi</taxon>
        <taxon>Dikarya</taxon>
        <taxon>Ascomycota</taxon>
        <taxon>Pezizomycotina</taxon>
        <taxon>Dothideomycetes</taxon>
        <taxon>Dothideomycetidae</taxon>
        <taxon>Cladosporiales</taxon>
        <taxon>Cladosporiaceae</taxon>
        <taxon>Cladosporium</taxon>
    </lineage>
</organism>
<dbReference type="CDD" id="cd24145">
    <property type="entry name" value="Mgr3-like"/>
    <property type="match status" value="1"/>
</dbReference>
<evidence type="ECO:0000313" key="3">
    <source>
        <dbReference type="EMBL" id="KAL1585154.1"/>
    </source>
</evidence>
<keyword evidence="4" id="KW-1185">Reference proteome</keyword>
<evidence type="ECO:0000256" key="2">
    <source>
        <dbReference type="SAM" id="Phobius"/>
    </source>
</evidence>
<dbReference type="GO" id="GO:0006515">
    <property type="term" value="P:protein quality control for misfolded or incompletely synthesized proteins"/>
    <property type="evidence" value="ECO:0007669"/>
    <property type="project" value="TreeGrafter"/>
</dbReference>
<dbReference type="EMBL" id="JAAQHG020000021">
    <property type="protein sequence ID" value="KAL1585154.1"/>
    <property type="molecule type" value="Genomic_DNA"/>
</dbReference>
<dbReference type="PANTHER" id="PTHR28142:SF1">
    <property type="entry name" value="MITOCHONDRIAL INNER MEMBRANE I-AAA PROTEASE SUPERCOMPLEX SUBUNIT MGR3-RELATED"/>
    <property type="match status" value="1"/>
</dbReference>
<dbReference type="AlphaFoldDB" id="A0AB34KPZ8"/>
<feature type="transmembrane region" description="Helical" evidence="2">
    <location>
        <begin position="72"/>
        <end position="93"/>
    </location>
</feature>
<proteinExistence type="predicted"/>
<keyword evidence="2" id="KW-0472">Membrane</keyword>